<comment type="similarity">
    <text evidence="1 2">Belongs to the phD/YefM antitoxin family.</text>
</comment>
<dbReference type="SUPFAM" id="SSF143120">
    <property type="entry name" value="YefM-like"/>
    <property type="match status" value="1"/>
</dbReference>
<dbReference type="EMBL" id="JAEVLS010000002">
    <property type="protein sequence ID" value="MBM0105784.1"/>
    <property type="molecule type" value="Genomic_DNA"/>
</dbReference>
<evidence type="ECO:0000313" key="4">
    <source>
        <dbReference type="Proteomes" id="UP000661077"/>
    </source>
</evidence>
<dbReference type="InterPro" id="IPR006442">
    <property type="entry name" value="Antitoxin_Phd/YefM"/>
</dbReference>
<dbReference type="NCBIfam" id="TIGR01552">
    <property type="entry name" value="phd_fam"/>
    <property type="match status" value="1"/>
</dbReference>
<proteinExistence type="inferred from homology"/>
<comment type="function">
    <text evidence="2">Antitoxin component of a type II toxin-antitoxin (TA) system.</text>
</comment>
<organism evidence="3 4">
    <name type="scientific">Steroidobacter gossypii</name>
    <dbReference type="NCBI Taxonomy" id="2805490"/>
    <lineage>
        <taxon>Bacteria</taxon>
        <taxon>Pseudomonadati</taxon>
        <taxon>Pseudomonadota</taxon>
        <taxon>Gammaproteobacteria</taxon>
        <taxon>Steroidobacterales</taxon>
        <taxon>Steroidobacteraceae</taxon>
        <taxon>Steroidobacter</taxon>
    </lineage>
</organism>
<dbReference type="Gene3D" id="3.40.1620.10">
    <property type="entry name" value="YefM-like domain"/>
    <property type="match status" value="1"/>
</dbReference>
<reference evidence="3 4" key="1">
    <citation type="journal article" date="2021" name="Int. J. Syst. Evol. Microbiol.">
        <title>Steroidobacter gossypii sp. nov., isolated from soil of cotton cropping field.</title>
        <authorList>
            <person name="Huang R."/>
            <person name="Yang S."/>
            <person name="Zhen C."/>
            <person name="Liu W."/>
        </authorList>
    </citation>
    <scope>NUCLEOTIDE SEQUENCE [LARGE SCALE GENOMIC DNA]</scope>
    <source>
        <strain evidence="3 4">S1-65</strain>
    </source>
</reference>
<comment type="caution">
    <text evidence="3">The sequence shown here is derived from an EMBL/GenBank/DDBJ whole genome shotgun (WGS) entry which is preliminary data.</text>
</comment>
<dbReference type="Pfam" id="PF02604">
    <property type="entry name" value="PhdYeFM_antitox"/>
    <property type="match status" value="1"/>
</dbReference>
<dbReference type="Proteomes" id="UP000661077">
    <property type="component" value="Unassembled WGS sequence"/>
</dbReference>
<evidence type="ECO:0000256" key="2">
    <source>
        <dbReference type="RuleBase" id="RU362080"/>
    </source>
</evidence>
<accession>A0ABS1WXT3</accession>
<dbReference type="InterPro" id="IPR036165">
    <property type="entry name" value="YefM-like_sf"/>
</dbReference>
<evidence type="ECO:0000313" key="3">
    <source>
        <dbReference type="EMBL" id="MBM0105784.1"/>
    </source>
</evidence>
<protein>
    <recommendedName>
        <fullName evidence="2">Antitoxin</fullName>
    </recommendedName>
</protein>
<sequence>MRTIDIHEARARLPELVEQAARGESFLITVSGTPRVKVLPLDALRSAPVSGRPERCRLAADALDPHDRAHIERRVAHLR</sequence>
<name>A0ABS1WXT3_9GAMM</name>
<keyword evidence="4" id="KW-1185">Reference proteome</keyword>
<gene>
    <name evidence="3" type="ORF">JM946_13670</name>
</gene>
<evidence type="ECO:0000256" key="1">
    <source>
        <dbReference type="ARBA" id="ARBA00009981"/>
    </source>
</evidence>